<name>A0A0L6VVC7_9BASI</name>
<proteinExistence type="predicted"/>
<dbReference type="VEuPathDB" id="FungiDB:VP01_1011g6"/>
<organism evidence="1 2">
    <name type="scientific">Puccinia sorghi</name>
    <dbReference type="NCBI Taxonomy" id="27349"/>
    <lineage>
        <taxon>Eukaryota</taxon>
        <taxon>Fungi</taxon>
        <taxon>Dikarya</taxon>
        <taxon>Basidiomycota</taxon>
        <taxon>Pucciniomycotina</taxon>
        <taxon>Pucciniomycetes</taxon>
        <taxon>Pucciniales</taxon>
        <taxon>Pucciniaceae</taxon>
        <taxon>Puccinia</taxon>
    </lineage>
</organism>
<evidence type="ECO:0000313" key="2">
    <source>
        <dbReference type="Proteomes" id="UP000037035"/>
    </source>
</evidence>
<evidence type="ECO:0000313" key="1">
    <source>
        <dbReference type="EMBL" id="KNZ64589.1"/>
    </source>
</evidence>
<keyword evidence="2" id="KW-1185">Reference proteome</keyword>
<dbReference type="Proteomes" id="UP000037035">
    <property type="component" value="Unassembled WGS sequence"/>
</dbReference>
<dbReference type="AlphaFoldDB" id="A0A0L6VVC7"/>
<sequence>MDKLFSFQFNIQFVMYLSKTTTWVVLRLISNITITLYATRNLILQNFQELVANKCNTNYKNISHMKKVFPKQNPLIIFDKSLFGMDQPVCQNKSSKVWCFHPNGKPLRRGLQGSNRGSGCSGHETHGCFIEFG</sequence>
<protein>
    <submittedName>
        <fullName evidence="1">Uncharacterized protein</fullName>
    </submittedName>
</protein>
<dbReference type="EMBL" id="LAVV01000133">
    <property type="protein sequence ID" value="KNZ64589.1"/>
    <property type="molecule type" value="Genomic_DNA"/>
</dbReference>
<gene>
    <name evidence="1" type="ORF">VP01_1011g6</name>
</gene>
<reference evidence="1 2" key="1">
    <citation type="submission" date="2015-08" db="EMBL/GenBank/DDBJ databases">
        <title>Next Generation Sequencing and Analysis of the Genome of Puccinia sorghi L Schw, the Causal Agent of Maize Common Rust.</title>
        <authorList>
            <person name="Rochi L."/>
            <person name="Burguener G."/>
            <person name="Darino M."/>
            <person name="Turjanski A."/>
            <person name="Kreff E."/>
            <person name="Dieguez M.J."/>
            <person name="Sacco F."/>
        </authorList>
    </citation>
    <scope>NUCLEOTIDE SEQUENCE [LARGE SCALE GENOMIC DNA]</scope>
    <source>
        <strain evidence="1 2">RO10H11247</strain>
    </source>
</reference>
<comment type="caution">
    <text evidence="1">The sequence shown here is derived from an EMBL/GenBank/DDBJ whole genome shotgun (WGS) entry which is preliminary data.</text>
</comment>
<accession>A0A0L6VVC7</accession>